<dbReference type="EMBL" id="KI913965">
    <property type="protein sequence ID" value="ETW00242.1"/>
    <property type="molecule type" value="Genomic_DNA"/>
</dbReference>
<dbReference type="GeneID" id="20084683"/>
<sequence>MGYSSPTPPRPSWLTPITLNNDSSARASRRVLNGMKCRRERGDRETLDGLTSLQDATGRSVSGWNDKGRHGLRDGKLCARVVVGTTVLHERAQRAVALVKTAAHLRASWSPSLPRHSNTKRCMWFRESTNCMRTHGESSVLSITNECTHFKSSRSTGFDRFASKYTTRWLSSNTPIKNASPPCLVESPMELRNPAVRPDMRHGTGAQDHRTSAVNKLVEALSLQYTTLGLPGLRNTGWRASWHARGAATWRGPVIWPRNLYFFQSVTPTIVTTTVVCFMATPGTKNDT</sequence>
<evidence type="ECO:0000313" key="1">
    <source>
        <dbReference type="EMBL" id="ETW00242.1"/>
    </source>
</evidence>
<protein>
    <submittedName>
        <fullName evidence="1">Uncharacterized protein</fullName>
    </submittedName>
</protein>
<dbReference type="AlphaFoldDB" id="A0A024U2W2"/>
<name>A0A024U2W2_9STRA</name>
<organism evidence="1">
    <name type="scientific">Aphanomyces invadans</name>
    <dbReference type="NCBI Taxonomy" id="157072"/>
    <lineage>
        <taxon>Eukaryota</taxon>
        <taxon>Sar</taxon>
        <taxon>Stramenopiles</taxon>
        <taxon>Oomycota</taxon>
        <taxon>Saprolegniomycetes</taxon>
        <taxon>Saprolegniales</taxon>
        <taxon>Verrucalvaceae</taxon>
        <taxon>Aphanomyces</taxon>
    </lineage>
</organism>
<dbReference type="VEuPathDB" id="FungiDB:H310_07633"/>
<gene>
    <name evidence="1" type="ORF">H310_07633</name>
</gene>
<accession>A0A024U2W2</accession>
<reference evidence="1" key="1">
    <citation type="submission" date="2013-12" db="EMBL/GenBank/DDBJ databases">
        <title>The Genome Sequence of Aphanomyces invadans NJM9701.</title>
        <authorList>
            <consortium name="The Broad Institute Genomics Platform"/>
            <person name="Russ C."/>
            <person name="Tyler B."/>
            <person name="van West P."/>
            <person name="Dieguez-Uribeondo J."/>
            <person name="Young S.K."/>
            <person name="Zeng Q."/>
            <person name="Gargeya S."/>
            <person name="Fitzgerald M."/>
            <person name="Abouelleil A."/>
            <person name="Alvarado L."/>
            <person name="Chapman S.B."/>
            <person name="Gainer-Dewar J."/>
            <person name="Goldberg J."/>
            <person name="Griggs A."/>
            <person name="Gujja S."/>
            <person name="Hansen M."/>
            <person name="Howarth C."/>
            <person name="Imamovic A."/>
            <person name="Ireland A."/>
            <person name="Larimer J."/>
            <person name="McCowan C."/>
            <person name="Murphy C."/>
            <person name="Pearson M."/>
            <person name="Poon T.W."/>
            <person name="Priest M."/>
            <person name="Roberts A."/>
            <person name="Saif S."/>
            <person name="Shea T."/>
            <person name="Sykes S."/>
            <person name="Wortman J."/>
            <person name="Nusbaum C."/>
            <person name="Birren B."/>
        </authorList>
    </citation>
    <scope>NUCLEOTIDE SEQUENCE [LARGE SCALE GENOMIC DNA]</scope>
    <source>
        <strain evidence="1">NJM9701</strain>
    </source>
</reference>
<proteinExistence type="predicted"/>
<dbReference type="RefSeq" id="XP_008871267.1">
    <property type="nucleotide sequence ID" value="XM_008873045.1"/>
</dbReference>